<feature type="transmembrane region" description="Helical" evidence="7">
    <location>
        <begin position="274"/>
        <end position="296"/>
    </location>
</feature>
<feature type="transmembrane region" description="Helical" evidence="7">
    <location>
        <begin position="113"/>
        <end position="133"/>
    </location>
</feature>
<dbReference type="InterPro" id="IPR000515">
    <property type="entry name" value="MetI-like"/>
</dbReference>
<keyword evidence="10" id="KW-1185">Reference proteome</keyword>
<accession>A0ABU9UCY3</accession>
<evidence type="ECO:0000256" key="3">
    <source>
        <dbReference type="ARBA" id="ARBA00022475"/>
    </source>
</evidence>
<dbReference type="Pfam" id="PF00528">
    <property type="entry name" value="BPD_transp_1"/>
    <property type="match status" value="1"/>
</dbReference>
<feature type="transmembrane region" description="Helical" evidence="7">
    <location>
        <begin position="21"/>
        <end position="43"/>
    </location>
</feature>
<dbReference type="PANTHER" id="PTHR30193:SF1">
    <property type="entry name" value="ABC TRANSPORTER PERMEASE PROTEIN YESP-RELATED"/>
    <property type="match status" value="1"/>
</dbReference>
<comment type="caution">
    <text evidence="9">The sequence shown here is derived from an EMBL/GenBank/DDBJ whole genome shotgun (WGS) entry which is preliminary data.</text>
</comment>
<reference evidence="9 10" key="1">
    <citation type="submission" date="2024-03" db="EMBL/GenBank/DDBJ databases">
        <title>Ignisphaera cupida sp. nov., a hyperthermophilic hydrolytic archaeon from a hot spring of Kamchatka, and proposal of Ignisphaeraceae fam. nov.</title>
        <authorList>
            <person name="Podosokorskaya O.A."/>
            <person name="Elcheninov A.G."/>
            <person name="Maltseva A.I."/>
            <person name="Zayulina K.S."/>
            <person name="Novikov A."/>
            <person name="Merkel A.Y."/>
        </authorList>
    </citation>
    <scope>NUCLEOTIDE SEQUENCE [LARGE SCALE GENOMIC DNA]</scope>
    <source>
        <strain evidence="9 10">38H-sp</strain>
    </source>
</reference>
<evidence type="ECO:0000259" key="8">
    <source>
        <dbReference type="PROSITE" id="PS50928"/>
    </source>
</evidence>
<sequence>MQKAHSLEKWEHKWGFRFISPWLIGFFIFYLLPIIVSFIFTFLDFSLSDVSKISFAGLKNWKRALFEDKEVLASVGRILLFSVINMPISMLFALSVALMLNSRYLLGKRFFRTFFYLPSIIPLVASVIIWQGVLNENTGWINLLIEKIFNVDATGSDGIRWLANPHLIYVTYTIIGLWGLGNTIIVFLAGLQGIPVELYEAAEIDGAGGWHSLFRITLPMITPVVFYNLVIGVIGLMQYFLVPYVINLGSGFPDGLTNFPMVYFFRQAFTYFNMGYGAVIAWLIFFLGLFFTALLFKTARHWVYYAGGDK</sequence>
<dbReference type="RefSeq" id="WP_420069984.1">
    <property type="nucleotide sequence ID" value="NZ_JBCHKQ010000004.1"/>
</dbReference>
<dbReference type="PROSITE" id="PS50928">
    <property type="entry name" value="ABC_TM1"/>
    <property type="match status" value="1"/>
</dbReference>
<dbReference type="Proteomes" id="UP001466331">
    <property type="component" value="Unassembled WGS sequence"/>
</dbReference>
<dbReference type="InterPro" id="IPR035906">
    <property type="entry name" value="MetI-like_sf"/>
</dbReference>
<feature type="domain" description="ABC transmembrane type-1" evidence="8">
    <location>
        <begin position="75"/>
        <end position="295"/>
    </location>
</feature>
<name>A0ABU9UCY3_9SPIR</name>
<evidence type="ECO:0000256" key="2">
    <source>
        <dbReference type="ARBA" id="ARBA00022448"/>
    </source>
</evidence>
<feature type="transmembrane region" description="Helical" evidence="7">
    <location>
        <begin position="167"/>
        <end position="191"/>
    </location>
</feature>
<keyword evidence="4 7" id="KW-0812">Transmembrane</keyword>
<keyword evidence="5 7" id="KW-1133">Transmembrane helix</keyword>
<keyword evidence="6 7" id="KW-0472">Membrane</keyword>
<dbReference type="CDD" id="cd06261">
    <property type="entry name" value="TM_PBP2"/>
    <property type="match status" value="1"/>
</dbReference>
<dbReference type="PANTHER" id="PTHR30193">
    <property type="entry name" value="ABC TRANSPORTER PERMEASE PROTEIN"/>
    <property type="match status" value="1"/>
</dbReference>
<organism evidence="9 10">
    <name type="scientific">Rarispira pelagica</name>
    <dbReference type="NCBI Taxonomy" id="3141764"/>
    <lineage>
        <taxon>Bacteria</taxon>
        <taxon>Pseudomonadati</taxon>
        <taxon>Spirochaetota</taxon>
        <taxon>Spirochaetia</taxon>
        <taxon>Winmispirales</taxon>
        <taxon>Winmispiraceae</taxon>
        <taxon>Rarispira</taxon>
    </lineage>
</organism>
<protein>
    <submittedName>
        <fullName evidence="9">Sugar ABC transporter permease</fullName>
    </submittedName>
</protein>
<evidence type="ECO:0000256" key="5">
    <source>
        <dbReference type="ARBA" id="ARBA00022989"/>
    </source>
</evidence>
<feature type="transmembrane region" description="Helical" evidence="7">
    <location>
        <begin position="78"/>
        <end position="101"/>
    </location>
</feature>
<comment type="subcellular location">
    <subcellularLocation>
        <location evidence="1 7">Cell membrane</location>
        <topology evidence="1 7">Multi-pass membrane protein</topology>
    </subcellularLocation>
</comment>
<comment type="similarity">
    <text evidence="7">Belongs to the binding-protein-dependent transport system permease family.</text>
</comment>
<evidence type="ECO:0000313" key="10">
    <source>
        <dbReference type="Proteomes" id="UP001466331"/>
    </source>
</evidence>
<evidence type="ECO:0000256" key="1">
    <source>
        <dbReference type="ARBA" id="ARBA00004651"/>
    </source>
</evidence>
<dbReference type="InterPro" id="IPR051393">
    <property type="entry name" value="ABC_transporter_permease"/>
</dbReference>
<keyword evidence="2 7" id="KW-0813">Transport</keyword>
<proteinExistence type="inferred from homology"/>
<dbReference type="EMBL" id="JBCHKQ010000004">
    <property type="protein sequence ID" value="MEM5948531.1"/>
    <property type="molecule type" value="Genomic_DNA"/>
</dbReference>
<evidence type="ECO:0000256" key="7">
    <source>
        <dbReference type="RuleBase" id="RU363032"/>
    </source>
</evidence>
<evidence type="ECO:0000256" key="6">
    <source>
        <dbReference type="ARBA" id="ARBA00023136"/>
    </source>
</evidence>
<gene>
    <name evidence="9" type="ORF">WKV44_08235</name>
</gene>
<evidence type="ECO:0000256" key="4">
    <source>
        <dbReference type="ARBA" id="ARBA00022692"/>
    </source>
</evidence>
<keyword evidence="3" id="KW-1003">Cell membrane</keyword>
<evidence type="ECO:0000313" key="9">
    <source>
        <dbReference type="EMBL" id="MEM5948531.1"/>
    </source>
</evidence>
<dbReference type="SUPFAM" id="SSF161098">
    <property type="entry name" value="MetI-like"/>
    <property type="match status" value="1"/>
</dbReference>
<dbReference type="Gene3D" id="1.10.3720.10">
    <property type="entry name" value="MetI-like"/>
    <property type="match status" value="1"/>
</dbReference>
<feature type="transmembrane region" description="Helical" evidence="7">
    <location>
        <begin position="224"/>
        <end position="246"/>
    </location>
</feature>